<dbReference type="EMBL" id="LT629745">
    <property type="protein sequence ID" value="SDS34277.1"/>
    <property type="molecule type" value="Genomic_DNA"/>
</dbReference>
<dbReference type="RefSeq" id="WP_089663444.1">
    <property type="nucleotide sequence ID" value="NZ_LT629745.1"/>
</dbReference>
<evidence type="ECO:0000313" key="2">
    <source>
        <dbReference type="Proteomes" id="UP000198858"/>
    </source>
</evidence>
<organism evidence="1 2">
    <name type="scientific">Christiangramia echinicola</name>
    <dbReference type="NCBI Taxonomy" id="279359"/>
    <lineage>
        <taxon>Bacteria</taxon>
        <taxon>Pseudomonadati</taxon>
        <taxon>Bacteroidota</taxon>
        <taxon>Flavobacteriia</taxon>
        <taxon>Flavobacteriales</taxon>
        <taxon>Flavobacteriaceae</taxon>
        <taxon>Christiangramia</taxon>
    </lineage>
</organism>
<name>A0A1H1RES4_9FLAO</name>
<dbReference type="STRING" id="1250231.SAMN04488552_2869"/>
<reference evidence="1 2" key="1">
    <citation type="submission" date="2016-10" db="EMBL/GenBank/DDBJ databases">
        <authorList>
            <person name="Varghese N."/>
            <person name="Submissions S."/>
        </authorList>
    </citation>
    <scope>NUCLEOTIDE SEQUENCE [LARGE SCALE GENOMIC DNA]</scope>
    <source>
        <strain evidence="1 2">Mar_2010_102</strain>
    </source>
</reference>
<protein>
    <submittedName>
        <fullName evidence="1">Uncharacterized protein</fullName>
    </submittedName>
</protein>
<evidence type="ECO:0000313" key="1">
    <source>
        <dbReference type="EMBL" id="SDS34277.1"/>
    </source>
</evidence>
<gene>
    <name evidence="1" type="ORF">SAMN04488552_2869</name>
</gene>
<sequence length="215" mass="25678">MNYIKHLNAIFQRFSKDSSLNATHISVYMALFQSWNIHRFKELFYIHRDEIMEMAKIGSNPTYHRCLRKLHDQKYIQYLPSHNPYKGSRVRMFIFDASSKQVVNKHESTSKQALTPLINLNKQNKDINKLELPENENEVLIFFKNKNWPELEGRKFYNHYTSIGWLVRGKITIINWHATAENWMLKVNDFQNQSSVFQNSDNLQTTKYKNYAEPL</sequence>
<dbReference type="Proteomes" id="UP000198858">
    <property type="component" value="Chromosome I"/>
</dbReference>
<keyword evidence="2" id="KW-1185">Reference proteome</keyword>
<proteinExistence type="predicted"/>
<dbReference type="AlphaFoldDB" id="A0A1H1RES4"/>
<accession>A0A1H1RES4</accession>